<evidence type="ECO:0000313" key="1">
    <source>
        <dbReference type="EMBL" id="KAK8763909.1"/>
    </source>
</evidence>
<sequence length="103" mass="11653">MVNVRSPASVFVSPESTWLDSLACLVRRTFAPKKTVLERKRDEALQSSERLSFPCDLCPSTCDNKEDEENLTFDSHSCSFVDCGKGRVGHCHAERHRLLVRGR</sequence>
<dbReference type="Proteomes" id="UP001321473">
    <property type="component" value="Unassembled WGS sequence"/>
</dbReference>
<protein>
    <submittedName>
        <fullName evidence="1">Uncharacterized protein</fullName>
    </submittedName>
</protein>
<keyword evidence="2" id="KW-1185">Reference proteome</keyword>
<proteinExistence type="predicted"/>
<dbReference type="AlphaFoldDB" id="A0AAQ4DN69"/>
<evidence type="ECO:0000313" key="2">
    <source>
        <dbReference type="Proteomes" id="UP001321473"/>
    </source>
</evidence>
<dbReference type="EMBL" id="JARKHS020028853">
    <property type="protein sequence ID" value="KAK8763909.1"/>
    <property type="molecule type" value="Genomic_DNA"/>
</dbReference>
<comment type="caution">
    <text evidence="1">The sequence shown here is derived from an EMBL/GenBank/DDBJ whole genome shotgun (WGS) entry which is preliminary data.</text>
</comment>
<reference evidence="1 2" key="1">
    <citation type="journal article" date="2023" name="Arcadia Sci">
        <title>De novo assembly of a long-read Amblyomma americanum tick genome.</title>
        <authorList>
            <person name="Chou S."/>
            <person name="Poskanzer K.E."/>
            <person name="Rollins M."/>
            <person name="Thuy-Boun P.S."/>
        </authorList>
    </citation>
    <scope>NUCLEOTIDE SEQUENCE [LARGE SCALE GENOMIC DNA]</scope>
    <source>
        <strain evidence="1">F_SG_1</strain>
        <tissue evidence="1">Salivary glands</tissue>
    </source>
</reference>
<organism evidence="1 2">
    <name type="scientific">Amblyomma americanum</name>
    <name type="common">Lone star tick</name>
    <dbReference type="NCBI Taxonomy" id="6943"/>
    <lineage>
        <taxon>Eukaryota</taxon>
        <taxon>Metazoa</taxon>
        <taxon>Ecdysozoa</taxon>
        <taxon>Arthropoda</taxon>
        <taxon>Chelicerata</taxon>
        <taxon>Arachnida</taxon>
        <taxon>Acari</taxon>
        <taxon>Parasitiformes</taxon>
        <taxon>Ixodida</taxon>
        <taxon>Ixodoidea</taxon>
        <taxon>Ixodidae</taxon>
        <taxon>Amblyomminae</taxon>
        <taxon>Amblyomma</taxon>
    </lineage>
</organism>
<accession>A0AAQ4DN69</accession>
<name>A0AAQ4DN69_AMBAM</name>
<gene>
    <name evidence="1" type="ORF">V5799_033483</name>
</gene>